<keyword evidence="3" id="KW-0560">Oxidoreductase</keyword>
<dbReference type="CDD" id="cd03457">
    <property type="entry name" value="intradiol_dioxygenase_like"/>
    <property type="match status" value="1"/>
</dbReference>
<gene>
    <name evidence="3" type="ORF">BGW36DRAFT_399673</name>
</gene>
<dbReference type="GeneID" id="70248832"/>
<dbReference type="GO" id="GO:0016702">
    <property type="term" value="F:oxidoreductase activity, acting on single donors with incorporation of molecular oxygen, incorporation of two atoms of oxygen"/>
    <property type="evidence" value="ECO:0007669"/>
    <property type="project" value="InterPro"/>
</dbReference>
<dbReference type="PANTHER" id="PTHR34315:SF2">
    <property type="entry name" value="ANCHORED DIOXYGENASE, PUTATIVE (AFU_ORTHOLOGUE AFUA_3G01800)-RELATED"/>
    <property type="match status" value="1"/>
</dbReference>
<evidence type="ECO:0000256" key="1">
    <source>
        <dbReference type="SAM" id="SignalP"/>
    </source>
</evidence>
<dbReference type="Gene3D" id="2.60.130.10">
    <property type="entry name" value="Aromatic compound dioxygenase"/>
    <property type="match status" value="1"/>
</dbReference>
<evidence type="ECO:0000313" key="3">
    <source>
        <dbReference type="EMBL" id="KAH8692910.1"/>
    </source>
</evidence>
<dbReference type="Proteomes" id="UP001201262">
    <property type="component" value="Unassembled WGS sequence"/>
</dbReference>
<dbReference type="InterPro" id="IPR015889">
    <property type="entry name" value="Intradiol_dOase_core"/>
</dbReference>
<dbReference type="RefSeq" id="XP_046068783.1">
    <property type="nucleotide sequence ID" value="XM_046218545.1"/>
</dbReference>
<proteinExistence type="predicted"/>
<evidence type="ECO:0000313" key="4">
    <source>
        <dbReference type="Proteomes" id="UP001201262"/>
    </source>
</evidence>
<comment type="caution">
    <text evidence="3">The sequence shown here is derived from an EMBL/GenBank/DDBJ whole genome shotgun (WGS) entry which is preliminary data.</text>
</comment>
<evidence type="ECO:0000259" key="2">
    <source>
        <dbReference type="Pfam" id="PF00775"/>
    </source>
</evidence>
<keyword evidence="1" id="KW-0732">Signal</keyword>
<feature type="chain" id="PRO_5042227333" evidence="1">
    <location>
        <begin position="24"/>
        <end position="377"/>
    </location>
</feature>
<dbReference type="AlphaFoldDB" id="A0AAD4PT95"/>
<dbReference type="GO" id="GO:0008199">
    <property type="term" value="F:ferric iron binding"/>
    <property type="evidence" value="ECO:0007669"/>
    <property type="project" value="InterPro"/>
</dbReference>
<feature type="domain" description="Intradiol ring-cleavage dioxygenases" evidence="2">
    <location>
        <begin position="139"/>
        <end position="240"/>
    </location>
</feature>
<dbReference type="PANTHER" id="PTHR34315">
    <property type="match status" value="1"/>
</dbReference>
<reference evidence="3" key="1">
    <citation type="submission" date="2021-12" db="EMBL/GenBank/DDBJ databases">
        <title>Convergent genome expansion in fungi linked to evolution of root-endophyte symbiosis.</title>
        <authorList>
            <consortium name="DOE Joint Genome Institute"/>
            <person name="Ke Y.-H."/>
            <person name="Bonito G."/>
            <person name="Liao H.-L."/>
            <person name="Looney B."/>
            <person name="Rojas-Flechas A."/>
            <person name="Nash J."/>
            <person name="Hameed K."/>
            <person name="Schadt C."/>
            <person name="Martin F."/>
            <person name="Crous P.W."/>
            <person name="Miettinen O."/>
            <person name="Magnuson J.K."/>
            <person name="Labbe J."/>
            <person name="Jacobson D."/>
            <person name="Doktycz M.J."/>
            <person name="Veneault-Fourrey C."/>
            <person name="Kuo A."/>
            <person name="Mondo S."/>
            <person name="Calhoun S."/>
            <person name="Riley R."/>
            <person name="Ohm R."/>
            <person name="LaButti K."/>
            <person name="Andreopoulos B."/>
            <person name="Pangilinan J."/>
            <person name="Nolan M."/>
            <person name="Tritt A."/>
            <person name="Clum A."/>
            <person name="Lipzen A."/>
            <person name="Daum C."/>
            <person name="Barry K."/>
            <person name="Grigoriev I.V."/>
            <person name="Vilgalys R."/>
        </authorList>
    </citation>
    <scope>NUCLEOTIDE SEQUENCE</scope>
    <source>
        <strain evidence="3">PMI_201</strain>
    </source>
</reference>
<sequence>MVYVSKLAGFLARIALLVIPVICHPGEIHDATAVKNEIHARNLVAATGKHLLDACSNSLEARALQARSIVRRANTVHELRQKRDITGKAQKFRRDLQSLDTYEAINHNMTGVKHYTPNTPEHTIFSANTSCILTPSIVSGPYYVWGEHIRKNVVEDKWCDGIDLHLEVQYIDFNTCKPVPGLWVDHWSANASGIYSGIDIAANEAADGWNSTYLRGVQPTDKDGVVNFDSIFPGHYHGRATHTHLLVHSNVTVNPNGTLEVGTGAISHVGQLFYNTVLRNAVEKTYPYNTNTQPVVTNEEDRFTPGQADNDYDPFPEFLYLGDDITDGLFAWIQVGINMTQDWTSNSPYYVAAAWYGEDGGVENPESPFMNGTISLL</sequence>
<keyword evidence="4" id="KW-1185">Reference proteome</keyword>
<dbReference type="SUPFAM" id="SSF49482">
    <property type="entry name" value="Aromatic compound dioxygenase"/>
    <property type="match status" value="1"/>
</dbReference>
<dbReference type="EMBL" id="JAJTJA010000010">
    <property type="protein sequence ID" value="KAH8692910.1"/>
    <property type="molecule type" value="Genomic_DNA"/>
</dbReference>
<dbReference type="Pfam" id="PF00775">
    <property type="entry name" value="Dioxygenase_C"/>
    <property type="match status" value="1"/>
</dbReference>
<dbReference type="InterPro" id="IPR000627">
    <property type="entry name" value="Intradiol_dOase_C"/>
</dbReference>
<keyword evidence="3" id="KW-0223">Dioxygenase</keyword>
<organism evidence="3 4">
    <name type="scientific">Talaromyces proteolyticus</name>
    <dbReference type="NCBI Taxonomy" id="1131652"/>
    <lineage>
        <taxon>Eukaryota</taxon>
        <taxon>Fungi</taxon>
        <taxon>Dikarya</taxon>
        <taxon>Ascomycota</taxon>
        <taxon>Pezizomycotina</taxon>
        <taxon>Eurotiomycetes</taxon>
        <taxon>Eurotiomycetidae</taxon>
        <taxon>Eurotiales</taxon>
        <taxon>Trichocomaceae</taxon>
        <taxon>Talaromyces</taxon>
        <taxon>Talaromyces sect. Bacilispori</taxon>
    </lineage>
</organism>
<name>A0AAD4PT95_9EURO</name>
<feature type="signal peptide" evidence="1">
    <location>
        <begin position="1"/>
        <end position="23"/>
    </location>
</feature>
<protein>
    <submittedName>
        <fullName evidence="3">Intradiol ring-cleavage dioxygenase</fullName>
    </submittedName>
</protein>
<accession>A0AAD4PT95</accession>